<keyword evidence="2" id="KW-1185">Reference proteome</keyword>
<accession>A0A239JZG4</accession>
<organism evidence="1 2">
    <name type="scientific">Pseudomonas japonica</name>
    <dbReference type="NCBI Taxonomy" id="256466"/>
    <lineage>
        <taxon>Bacteria</taxon>
        <taxon>Pseudomonadati</taxon>
        <taxon>Pseudomonadota</taxon>
        <taxon>Gammaproteobacteria</taxon>
        <taxon>Pseudomonadales</taxon>
        <taxon>Pseudomonadaceae</taxon>
        <taxon>Pseudomonas</taxon>
    </lineage>
</organism>
<gene>
    <name evidence="1" type="ORF">SAMN05444352_12485</name>
</gene>
<protein>
    <submittedName>
        <fullName evidence="1">Uncharacterized protein</fullName>
    </submittedName>
</protein>
<evidence type="ECO:0000313" key="2">
    <source>
        <dbReference type="Proteomes" id="UP000198407"/>
    </source>
</evidence>
<dbReference type="OrthoDB" id="6941076at2"/>
<dbReference type="AlphaFoldDB" id="A0A239JZG4"/>
<dbReference type="RefSeq" id="WP_042128746.1">
    <property type="nucleotide sequence ID" value="NZ_FZOL01000024.1"/>
</dbReference>
<dbReference type="EMBL" id="FZOL01000024">
    <property type="protein sequence ID" value="SNT11456.1"/>
    <property type="molecule type" value="Genomic_DNA"/>
</dbReference>
<sequence>MATENNNRAPAFLDREFAPEDYLPLPPAIPLEQSTLLDEGKILTASVDPESGTFILARHLKSGWLDPGFGLYGVQRIASDIARSVTSLTLRLEANGRVVVQGKLSDRVTGRRGIYLLRVLPSAQAQPCLGVDAFLILSLLPTASTVPNPVGGVDEWTWLRWPA</sequence>
<reference evidence="2" key="1">
    <citation type="submission" date="2017-06" db="EMBL/GenBank/DDBJ databases">
        <authorList>
            <person name="Varghese N."/>
            <person name="Submissions S."/>
        </authorList>
    </citation>
    <scope>NUCLEOTIDE SEQUENCE [LARGE SCALE GENOMIC DNA]</scope>
    <source>
        <strain evidence="2">DSM 22348</strain>
    </source>
</reference>
<evidence type="ECO:0000313" key="1">
    <source>
        <dbReference type="EMBL" id="SNT11456.1"/>
    </source>
</evidence>
<dbReference type="STRING" id="1215104.GCA_000730585_00965"/>
<proteinExistence type="predicted"/>
<dbReference type="Proteomes" id="UP000198407">
    <property type="component" value="Unassembled WGS sequence"/>
</dbReference>
<name>A0A239JZG4_9PSED</name>